<protein>
    <submittedName>
        <fullName evidence="1">Uncharacterized protein</fullName>
    </submittedName>
</protein>
<sequence length="101" mass="11030">MKATIKTGHHPRAGEKFTVVEVLNCQIVVLNIDGIKTDFGISEVVFNSENTSDFQLGKFLTTLADFGVRDTDIAKSAKACAKLTSIPISRCKKAIATYHWG</sequence>
<comment type="caution">
    <text evidence="1">The sequence shown here is derived from an EMBL/GenBank/DDBJ whole genome shotgun (WGS) entry which is preliminary data.</text>
</comment>
<evidence type="ECO:0000313" key="1">
    <source>
        <dbReference type="EMBL" id="OQJ97632.1"/>
    </source>
</evidence>
<keyword evidence="2" id="KW-1185">Reference proteome</keyword>
<organism evidence="1 2">
    <name type="scientific">Vibrio parahaemolyticus</name>
    <dbReference type="NCBI Taxonomy" id="670"/>
    <lineage>
        <taxon>Bacteria</taxon>
        <taxon>Pseudomonadati</taxon>
        <taxon>Pseudomonadota</taxon>
        <taxon>Gammaproteobacteria</taxon>
        <taxon>Vibrionales</taxon>
        <taxon>Vibrionaceae</taxon>
        <taxon>Vibrio</taxon>
    </lineage>
</organism>
<dbReference type="AlphaFoldDB" id="A0AAX0M7K4"/>
<dbReference type="RefSeq" id="WP_038129370.1">
    <property type="nucleotide sequence ID" value="NZ_JAQBII010000027.1"/>
</dbReference>
<proteinExistence type="predicted"/>
<accession>A0AAX0M7K4</accession>
<name>A0AAX0M7K4_VIBPH</name>
<evidence type="ECO:0000313" key="2">
    <source>
        <dbReference type="Proteomes" id="UP000191946"/>
    </source>
</evidence>
<dbReference type="EMBL" id="LHQV01000019">
    <property type="protein sequence ID" value="OQJ97632.1"/>
    <property type="molecule type" value="Genomic_DNA"/>
</dbReference>
<reference evidence="1 2" key="1">
    <citation type="submission" date="2015-08" db="EMBL/GenBank/DDBJ databases">
        <title>Draft Genome Sequences of Vibrio parahaemolyticus Strains.</title>
        <authorList>
            <person name="Gonzalez-Escalona N."/>
            <person name="DePaola A."/>
        </authorList>
    </citation>
    <scope>NUCLEOTIDE SEQUENCE [LARGE SCALE GENOMIC DNA]</scope>
    <source>
        <strain evidence="1 2">CFSAN001621</strain>
    </source>
</reference>
<gene>
    <name evidence="1" type="ORF">AKG60_19055</name>
</gene>
<dbReference type="Proteomes" id="UP000191946">
    <property type="component" value="Unassembled WGS sequence"/>
</dbReference>